<reference evidence="1 2" key="1">
    <citation type="journal article" date="2022" name="bioRxiv">
        <title>An ancient truncated duplication of the anti-Mullerian hormone receptor type 2 gene is a potential conserved master sex determinant in the Pangasiidae catfish family.</title>
        <authorList>
            <person name="Wen M."/>
            <person name="Pan Q."/>
            <person name="Jouanno E."/>
            <person name="Montfort J."/>
            <person name="Zahm M."/>
            <person name="Cabau C."/>
            <person name="Klopp C."/>
            <person name="Iampietro C."/>
            <person name="Roques C."/>
            <person name="Bouchez O."/>
            <person name="Castinel A."/>
            <person name="Donnadieu C."/>
            <person name="Parrinello H."/>
            <person name="Poncet C."/>
            <person name="Belmonte E."/>
            <person name="Gautier V."/>
            <person name="Avarre J.-C."/>
            <person name="Dugue R."/>
            <person name="Gustiano R."/>
            <person name="Ha T.T.T."/>
            <person name="Campet M."/>
            <person name="Sriphairoj K."/>
            <person name="Ribolli J."/>
            <person name="de Almeida F.L."/>
            <person name="Desvignes T."/>
            <person name="Postlethwait J.H."/>
            <person name="Bucao C.F."/>
            <person name="Robinson-Rechavi M."/>
            <person name="Bobe J."/>
            <person name="Herpin A."/>
            <person name="Guiguen Y."/>
        </authorList>
    </citation>
    <scope>NUCLEOTIDE SEQUENCE [LARGE SCALE GENOMIC DNA]</scope>
    <source>
        <strain evidence="1">YG-Dec2019</strain>
    </source>
</reference>
<keyword evidence="2" id="KW-1185">Reference proteome</keyword>
<gene>
    <name evidence="1" type="ORF">PGIGA_G00195660</name>
</gene>
<evidence type="ECO:0000313" key="1">
    <source>
        <dbReference type="EMBL" id="MCI4395755.1"/>
    </source>
</evidence>
<dbReference type="EMBL" id="CM040483">
    <property type="protein sequence ID" value="MCI4395755.1"/>
    <property type="molecule type" value="Genomic_DNA"/>
</dbReference>
<name>A0ACC5XYB9_PANGG</name>
<protein>
    <submittedName>
        <fullName evidence="1">Uncharacterized protein</fullName>
    </submittedName>
</protein>
<accession>A0ACC5XYB9</accession>
<comment type="caution">
    <text evidence="1">The sequence shown here is derived from an EMBL/GenBank/DDBJ whole genome shotgun (WGS) entry which is preliminary data.</text>
</comment>
<proteinExistence type="predicted"/>
<evidence type="ECO:0000313" key="2">
    <source>
        <dbReference type="Proteomes" id="UP000829447"/>
    </source>
</evidence>
<organism evidence="1 2">
    <name type="scientific">Pangasianodon gigas</name>
    <name type="common">Mekong giant catfish</name>
    <name type="synonym">Pangasius gigas</name>
    <dbReference type="NCBI Taxonomy" id="30993"/>
    <lineage>
        <taxon>Eukaryota</taxon>
        <taxon>Metazoa</taxon>
        <taxon>Chordata</taxon>
        <taxon>Craniata</taxon>
        <taxon>Vertebrata</taxon>
        <taxon>Euteleostomi</taxon>
        <taxon>Actinopterygii</taxon>
        <taxon>Neopterygii</taxon>
        <taxon>Teleostei</taxon>
        <taxon>Ostariophysi</taxon>
        <taxon>Siluriformes</taxon>
        <taxon>Pangasiidae</taxon>
        <taxon>Pangasianodon</taxon>
    </lineage>
</organism>
<sequence length="115" mass="12729">MYSTASAVHAEHRRVASSQVASFCYEQLLFEFFQSCPSARARERTLPGAVRSRFGSAASEPKQHQQHGGDELKPGPCVEWVEGRVAVRDGHVWHMFQSQCRGACVHPQSSSAKLS</sequence>
<dbReference type="Proteomes" id="UP000829447">
    <property type="component" value="Linkage Group LG30"/>
</dbReference>